<comment type="similarity">
    <text evidence="1 5">Belongs to the 5-formyltetrahydrofolate cyclo-ligase family.</text>
</comment>
<keyword evidence="3 4" id="KW-0067">ATP-binding</keyword>
<dbReference type="GO" id="GO:0009396">
    <property type="term" value="P:folic acid-containing compound biosynthetic process"/>
    <property type="evidence" value="ECO:0007669"/>
    <property type="project" value="TreeGrafter"/>
</dbReference>
<dbReference type="EMBL" id="CP059735">
    <property type="protein sequence ID" value="WDE00549.1"/>
    <property type="molecule type" value="Genomic_DNA"/>
</dbReference>
<dbReference type="Pfam" id="PF01812">
    <property type="entry name" value="5-FTHF_cyc-lig"/>
    <property type="match status" value="1"/>
</dbReference>
<dbReference type="SUPFAM" id="SSF100950">
    <property type="entry name" value="NagB/RpiA/CoA transferase-like"/>
    <property type="match status" value="1"/>
</dbReference>
<name>A0AAE9YUE8_9GAMM</name>
<dbReference type="InterPro" id="IPR037171">
    <property type="entry name" value="NagB/RpiA_transferase-like"/>
</dbReference>
<evidence type="ECO:0000256" key="1">
    <source>
        <dbReference type="ARBA" id="ARBA00010638"/>
    </source>
</evidence>
<accession>A0AAE9YUE8</accession>
<dbReference type="RefSeq" id="WP_044830920.1">
    <property type="nucleotide sequence ID" value="NZ_CP059735.1"/>
</dbReference>
<comment type="catalytic activity">
    <reaction evidence="5">
        <text>(6S)-5-formyl-5,6,7,8-tetrahydrofolate + ATP = (6R)-5,10-methenyltetrahydrofolate + ADP + phosphate</text>
        <dbReference type="Rhea" id="RHEA:10488"/>
        <dbReference type="ChEBI" id="CHEBI:30616"/>
        <dbReference type="ChEBI" id="CHEBI:43474"/>
        <dbReference type="ChEBI" id="CHEBI:57455"/>
        <dbReference type="ChEBI" id="CHEBI:57457"/>
        <dbReference type="ChEBI" id="CHEBI:456216"/>
        <dbReference type="EC" id="6.3.3.2"/>
    </reaction>
</comment>
<proteinExistence type="inferred from homology"/>
<reference evidence="6 7" key="1">
    <citation type="journal article" date="2015" name="Genome Announc.">
        <title>Draft Genome Sequences of Marine Isolates of Thalassomonas viridans and Thalassomonas actiniarum.</title>
        <authorList>
            <person name="Olonade I."/>
            <person name="van Zyl L.J."/>
            <person name="Trindade M."/>
        </authorList>
    </citation>
    <scope>NUCLEOTIDE SEQUENCE [LARGE SCALE GENOMIC DNA]</scope>
    <source>
        <strain evidence="6 7">A5K-106</strain>
    </source>
</reference>
<sequence length="200" mass="22938">MTLSRQQLRQLVRKRRQALTPQQQNQAAELLLEQLSQHPVINGADKLAIYLANDSEINTLPFIHWCWQQGKTVYLPVLHPFSKGQLLFLHYDQDTAMTVNHLGITEPKLDLQKICPVDQLDVLLTPLVAFDLSGDRLGMGGGFYDRTLEKWHRRHQSGESTKLHPIGLAHDCQRVEKIPSEYWDVPIPEIITPGKVYQCE</sequence>
<evidence type="ECO:0000256" key="4">
    <source>
        <dbReference type="PIRSR" id="PIRSR006806-1"/>
    </source>
</evidence>
<protein>
    <recommendedName>
        <fullName evidence="5">5-formyltetrahydrofolate cyclo-ligase</fullName>
        <ecNumber evidence="5">6.3.3.2</ecNumber>
    </recommendedName>
</protein>
<keyword evidence="5" id="KW-0460">Magnesium</keyword>
<dbReference type="KEGG" id="tact:SG35_007905"/>
<feature type="binding site" evidence="4">
    <location>
        <begin position="5"/>
        <end position="9"/>
    </location>
    <ligand>
        <name>ATP</name>
        <dbReference type="ChEBI" id="CHEBI:30616"/>
    </ligand>
</feature>
<dbReference type="Gene3D" id="3.40.50.10420">
    <property type="entry name" value="NagB/RpiA/CoA transferase-like"/>
    <property type="match status" value="1"/>
</dbReference>
<evidence type="ECO:0000313" key="6">
    <source>
        <dbReference type="EMBL" id="WDE00549.1"/>
    </source>
</evidence>
<dbReference type="GO" id="GO:0035999">
    <property type="term" value="P:tetrahydrofolate interconversion"/>
    <property type="evidence" value="ECO:0007669"/>
    <property type="project" value="TreeGrafter"/>
</dbReference>
<feature type="binding site" evidence="4">
    <location>
        <position position="56"/>
    </location>
    <ligand>
        <name>substrate</name>
    </ligand>
</feature>
<dbReference type="InterPro" id="IPR024185">
    <property type="entry name" value="FTHF_cligase-like_sf"/>
</dbReference>
<dbReference type="GO" id="GO:0030272">
    <property type="term" value="F:5-formyltetrahydrofolate cyclo-ligase activity"/>
    <property type="evidence" value="ECO:0007669"/>
    <property type="project" value="UniProtKB-EC"/>
</dbReference>
<dbReference type="GO" id="GO:0046872">
    <property type="term" value="F:metal ion binding"/>
    <property type="evidence" value="ECO:0007669"/>
    <property type="project" value="UniProtKB-KW"/>
</dbReference>
<dbReference type="AlphaFoldDB" id="A0AAE9YUE8"/>
<evidence type="ECO:0000313" key="7">
    <source>
        <dbReference type="Proteomes" id="UP000032568"/>
    </source>
</evidence>
<evidence type="ECO:0000256" key="2">
    <source>
        <dbReference type="ARBA" id="ARBA00022741"/>
    </source>
</evidence>
<dbReference type="InterPro" id="IPR002698">
    <property type="entry name" value="FTHF_cligase"/>
</dbReference>
<gene>
    <name evidence="6" type="ORF">SG35_007905</name>
</gene>
<comment type="cofactor">
    <cofactor evidence="5">
        <name>Mg(2+)</name>
        <dbReference type="ChEBI" id="CHEBI:18420"/>
    </cofactor>
</comment>
<organism evidence="6 7">
    <name type="scientific">Thalassomonas actiniarum</name>
    <dbReference type="NCBI Taxonomy" id="485447"/>
    <lineage>
        <taxon>Bacteria</taxon>
        <taxon>Pseudomonadati</taxon>
        <taxon>Pseudomonadota</taxon>
        <taxon>Gammaproteobacteria</taxon>
        <taxon>Alteromonadales</taxon>
        <taxon>Colwelliaceae</taxon>
        <taxon>Thalassomonas</taxon>
    </lineage>
</organism>
<keyword evidence="6" id="KW-0436">Ligase</keyword>
<keyword evidence="2 4" id="KW-0547">Nucleotide-binding</keyword>
<dbReference type="PANTHER" id="PTHR23407">
    <property type="entry name" value="ATPASE INHIBITOR/5-FORMYLTETRAHYDROFOLATE CYCLO-LIGASE"/>
    <property type="match status" value="1"/>
</dbReference>
<dbReference type="GO" id="GO:0005524">
    <property type="term" value="F:ATP binding"/>
    <property type="evidence" value="ECO:0007669"/>
    <property type="project" value="UniProtKB-KW"/>
</dbReference>
<evidence type="ECO:0000256" key="5">
    <source>
        <dbReference type="RuleBase" id="RU361279"/>
    </source>
</evidence>
<dbReference type="PIRSF" id="PIRSF006806">
    <property type="entry name" value="FTHF_cligase"/>
    <property type="match status" value="1"/>
</dbReference>
<keyword evidence="7" id="KW-1185">Reference proteome</keyword>
<keyword evidence="5" id="KW-0479">Metal-binding</keyword>
<dbReference type="NCBIfam" id="TIGR02727">
    <property type="entry name" value="MTHFS_bact"/>
    <property type="match status" value="1"/>
</dbReference>
<feature type="binding site" evidence="4">
    <location>
        <position position="51"/>
    </location>
    <ligand>
        <name>substrate</name>
    </ligand>
</feature>
<dbReference type="Proteomes" id="UP000032568">
    <property type="component" value="Chromosome"/>
</dbReference>
<evidence type="ECO:0000256" key="3">
    <source>
        <dbReference type="ARBA" id="ARBA00022840"/>
    </source>
</evidence>
<dbReference type="PANTHER" id="PTHR23407:SF1">
    <property type="entry name" value="5-FORMYLTETRAHYDROFOLATE CYCLO-LIGASE"/>
    <property type="match status" value="1"/>
</dbReference>
<dbReference type="EC" id="6.3.3.2" evidence="5"/>
<reference evidence="6 7" key="2">
    <citation type="journal article" date="2022" name="Mar. Drugs">
        <title>Bioassay-Guided Fractionation Leads to the Detection of Cholic Acid Generated by the Rare Thalassomonas sp.</title>
        <authorList>
            <person name="Pheiffer F."/>
            <person name="Schneider Y.K."/>
            <person name="Hansen E.H."/>
            <person name="Andersen J.H."/>
            <person name="Isaksson J."/>
            <person name="Busche T."/>
            <person name="R C."/>
            <person name="Kalinowski J."/>
            <person name="Zyl L.V."/>
            <person name="Trindade M."/>
        </authorList>
    </citation>
    <scope>NUCLEOTIDE SEQUENCE [LARGE SCALE GENOMIC DNA]</scope>
    <source>
        <strain evidence="6 7">A5K-106</strain>
    </source>
</reference>
<feature type="binding site" evidence="4">
    <location>
        <begin position="136"/>
        <end position="144"/>
    </location>
    <ligand>
        <name>ATP</name>
        <dbReference type="ChEBI" id="CHEBI:30616"/>
    </ligand>
</feature>